<proteinExistence type="predicted"/>
<protein>
    <submittedName>
        <fullName evidence="1">Uncharacterized protein</fullName>
    </submittedName>
</protein>
<reference evidence="2" key="1">
    <citation type="submission" date="2024-06" db="EMBL/GenBank/DDBJ databases">
        <title>Multi-omics analyses provide insights into the biosynthesis of the anticancer antibiotic pleurotin in Hohenbuehelia grisea.</title>
        <authorList>
            <person name="Weaver J.A."/>
            <person name="Alberti F."/>
        </authorList>
    </citation>
    <scope>NUCLEOTIDE SEQUENCE [LARGE SCALE GENOMIC DNA]</scope>
    <source>
        <strain evidence="2">T-177</strain>
    </source>
</reference>
<sequence length="112" mass="12036">MDCRCNPLSLSSAQVFSADCGYTMSLSPSDLDGPAFQPTHRIKLISRLISHTSPIPPTFFSPLGPSFRGRPFRERIAGASSGLSTVLGPVAGRELASPVIGHFEEQPSRAFF</sequence>
<accession>A0ABR3JQW3</accession>
<dbReference type="EMBL" id="JASNQZ010000004">
    <property type="protein sequence ID" value="KAL0957877.1"/>
    <property type="molecule type" value="Genomic_DNA"/>
</dbReference>
<dbReference type="Proteomes" id="UP001556367">
    <property type="component" value="Unassembled WGS sequence"/>
</dbReference>
<gene>
    <name evidence="1" type="ORF">HGRIS_000061</name>
</gene>
<organism evidence="1 2">
    <name type="scientific">Hohenbuehelia grisea</name>
    <dbReference type="NCBI Taxonomy" id="104357"/>
    <lineage>
        <taxon>Eukaryota</taxon>
        <taxon>Fungi</taxon>
        <taxon>Dikarya</taxon>
        <taxon>Basidiomycota</taxon>
        <taxon>Agaricomycotina</taxon>
        <taxon>Agaricomycetes</taxon>
        <taxon>Agaricomycetidae</taxon>
        <taxon>Agaricales</taxon>
        <taxon>Pleurotineae</taxon>
        <taxon>Pleurotaceae</taxon>
        <taxon>Hohenbuehelia</taxon>
    </lineage>
</organism>
<keyword evidence="2" id="KW-1185">Reference proteome</keyword>
<evidence type="ECO:0000313" key="2">
    <source>
        <dbReference type="Proteomes" id="UP001556367"/>
    </source>
</evidence>
<name>A0ABR3JQW3_9AGAR</name>
<evidence type="ECO:0000313" key="1">
    <source>
        <dbReference type="EMBL" id="KAL0957877.1"/>
    </source>
</evidence>
<comment type="caution">
    <text evidence="1">The sequence shown here is derived from an EMBL/GenBank/DDBJ whole genome shotgun (WGS) entry which is preliminary data.</text>
</comment>